<accession>A0A0F7UBN1</accession>
<gene>
    <name evidence="3" type="ORF">BN1204_016515</name>
</gene>
<protein>
    <recommendedName>
        <fullName evidence="4">Transmembrane protein</fullName>
    </recommendedName>
</protein>
<feature type="transmembrane region" description="Helical" evidence="2">
    <location>
        <begin position="353"/>
        <end position="374"/>
    </location>
</feature>
<evidence type="ECO:0000313" key="3">
    <source>
        <dbReference type="EMBL" id="CEL65817.1"/>
    </source>
</evidence>
<reference evidence="3" key="1">
    <citation type="journal article" date="2015" name="PLoS ONE">
        <title>Comprehensive Evaluation of Toxoplasma gondii VEG and Neospora caninum LIV Genomes with Tachyzoite Stage Transcriptome and Proteome Defines Novel Transcript Features.</title>
        <authorList>
            <person name="Ramaprasad A."/>
            <person name="Mourier T."/>
            <person name="Naeem R."/>
            <person name="Malas T.B."/>
            <person name="Moussa E."/>
            <person name="Panigrahi A."/>
            <person name="Vermont S.J."/>
            <person name="Otto T.D."/>
            <person name="Wastling J."/>
            <person name="Pain A."/>
        </authorList>
    </citation>
    <scope>NUCLEOTIDE SEQUENCE</scope>
    <source>
        <strain evidence="3">Liverpool</strain>
    </source>
</reference>
<evidence type="ECO:0000256" key="2">
    <source>
        <dbReference type="SAM" id="Phobius"/>
    </source>
</evidence>
<feature type="transmembrane region" description="Helical" evidence="2">
    <location>
        <begin position="311"/>
        <end position="332"/>
    </location>
</feature>
<proteinExistence type="predicted"/>
<feature type="region of interest" description="Disordered" evidence="1">
    <location>
        <begin position="127"/>
        <end position="146"/>
    </location>
</feature>
<keyword evidence="2" id="KW-0812">Transmembrane</keyword>
<feature type="region of interest" description="Disordered" evidence="1">
    <location>
        <begin position="155"/>
        <end position="184"/>
    </location>
</feature>
<organism evidence="3">
    <name type="scientific">Neospora caninum (strain Liverpool)</name>
    <dbReference type="NCBI Taxonomy" id="572307"/>
    <lineage>
        <taxon>Eukaryota</taxon>
        <taxon>Sar</taxon>
        <taxon>Alveolata</taxon>
        <taxon>Apicomplexa</taxon>
        <taxon>Conoidasida</taxon>
        <taxon>Coccidia</taxon>
        <taxon>Eucoccidiorida</taxon>
        <taxon>Eimeriorina</taxon>
        <taxon>Sarcocystidae</taxon>
        <taxon>Neospora</taxon>
    </lineage>
</organism>
<dbReference type="AlphaFoldDB" id="A0A0F7UBN1"/>
<keyword evidence="2" id="KW-1133">Transmembrane helix</keyword>
<feature type="compositionally biased region" description="Low complexity" evidence="1">
    <location>
        <begin position="160"/>
        <end position="177"/>
    </location>
</feature>
<feature type="transmembrane region" description="Helical" evidence="2">
    <location>
        <begin position="279"/>
        <end position="299"/>
    </location>
</feature>
<feature type="transmembrane region" description="Helical" evidence="2">
    <location>
        <begin position="412"/>
        <end position="432"/>
    </location>
</feature>
<dbReference type="EMBL" id="LN714480">
    <property type="protein sequence ID" value="CEL65817.1"/>
    <property type="molecule type" value="Genomic_DNA"/>
</dbReference>
<evidence type="ECO:0008006" key="4">
    <source>
        <dbReference type="Google" id="ProtNLM"/>
    </source>
</evidence>
<keyword evidence="2" id="KW-0472">Membrane</keyword>
<evidence type="ECO:0000256" key="1">
    <source>
        <dbReference type="SAM" id="MobiDB-lite"/>
    </source>
</evidence>
<name>A0A0F7UBN1_NEOCL</name>
<sequence>MTTPHAARFLSGSVPWQHPCLYRPLLPPLPFRRVSSRFRSPNVGREGLLCRVSNTLARPPSRPFSLEPASRPFSLEPASRPFSLEPASRPFSLEPASRPFSLEPAACVRPLLSSFVKFHWRGSLFPRGNPRDGDHVPTSGPSRLRAGLSSCPESDISFNPPHSAQSPGSPSSLRSSSAGYGPPLRGSTPALVRCTSLGSLSRHSSLVLSCPSPSVRFSSSCFATSPLPSAAPPSASSYLPASVRPPQNYRRLDDPRAGLYLHFLPFWARVTKPPAGARFFLRLLPLAPLCLCAVATHLVPLWGFESVARDLIGWSVYYATTLLASWWGVHAGMQLAHLGSPRSRGDRGPRNGIRFGFVAYGVASLIAASGAQQVEAAESLYLLAMSCGLLLAGDFACHHAKIAPLWFWKERFLSISLCLGAIGALLLSEQVGTRGRQTRLEF</sequence>